<dbReference type="RefSeq" id="XP_009768049.1">
    <property type="nucleotide sequence ID" value="XM_009769747.1"/>
</dbReference>
<name>A0A1U7W081_NICSY</name>
<accession>A0A1U7W081</accession>
<sequence length="62" mass="6543">MASLNSSKNGDFRSSNLTDSVPKKQKNGITGAAETLDRISQLPDSLLVQILSLLPTKDAVAS</sequence>
<evidence type="ECO:0000256" key="1">
    <source>
        <dbReference type="SAM" id="MobiDB-lite"/>
    </source>
</evidence>
<proteinExistence type="predicted"/>
<feature type="compositionally biased region" description="Polar residues" evidence="1">
    <location>
        <begin position="1"/>
        <end position="19"/>
    </location>
</feature>
<reference evidence="3" key="2">
    <citation type="submission" date="2025-08" db="UniProtKB">
        <authorList>
            <consortium name="RefSeq"/>
        </authorList>
    </citation>
    <scope>IDENTIFICATION</scope>
    <source>
        <tissue evidence="3">Leaf</tissue>
    </source>
</reference>
<protein>
    <submittedName>
        <fullName evidence="3">F-box/LRR-repeat protein At1g55660-like</fullName>
    </submittedName>
</protein>
<reference evidence="2" key="1">
    <citation type="journal article" date="2013" name="Genome Biol.">
        <title>Reference genomes and transcriptomes of Nicotiana sylvestris and Nicotiana tomentosiformis.</title>
        <authorList>
            <person name="Sierro N."/>
            <person name="Battey J.N."/>
            <person name="Ouadi S."/>
            <person name="Bovet L."/>
            <person name="Goepfert S."/>
            <person name="Bakaher N."/>
            <person name="Peitsch M.C."/>
            <person name="Ivanov N.V."/>
        </authorList>
    </citation>
    <scope>NUCLEOTIDE SEQUENCE [LARGE SCALE GENOMIC DNA]</scope>
</reference>
<gene>
    <name evidence="3" type="primary">LOC104219116</name>
</gene>
<keyword evidence="2" id="KW-1185">Reference proteome</keyword>
<dbReference type="InterPro" id="IPR036047">
    <property type="entry name" value="F-box-like_dom_sf"/>
</dbReference>
<evidence type="ECO:0000313" key="2">
    <source>
        <dbReference type="Proteomes" id="UP000189701"/>
    </source>
</evidence>
<evidence type="ECO:0000313" key="3">
    <source>
        <dbReference type="RefSeq" id="XP_009768049.1"/>
    </source>
</evidence>
<dbReference type="Proteomes" id="UP000189701">
    <property type="component" value="Unplaced"/>
</dbReference>
<organism evidence="2 3">
    <name type="scientific">Nicotiana sylvestris</name>
    <name type="common">Wood tobacco</name>
    <name type="synonym">South American tobacco</name>
    <dbReference type="NCBI Taxonomy" id="4096"/>
    <lineage>
        <taxon>Eukaryota</taxon>
        <taxon>Viridiplantae</taxon>
        <taxon>Streptophyta</taxon>
        <taxon>Embryophyta</taxon>
        <taxon>Tracheophyta</taxon>
        <taxon>Spermatophyta</taxon>
        <taxon>Magnoliopsida</taxon>
        <taxon>eudicotyledons</taxon>
        <taxon>Gunneridae</taxon>
        <taxon>Pentapetalae</taxon>
        <taxon>asterids</taxon>
        <taxon>lamiids</taxon>
        <taxon>Solanales</taxon>
        <taxon>Solanaceae</taxon>
        <taxon>Nicotianoideae</taxon>
        <taxon>Nicotianeae</taxon>
        <taxon>Nicotiana</taxon>
    </lineage>
</organism>
<dbReference type="AlphaFoldDB" id="A0A1U7W081"/>
<dbReference type="SUPFAM" id="SSF81383">
    <property type="entry name" value="F-box domain"/>
    <property type="match status" value="1"/>
</dbReference>
<feature type="region of interest" description="Disordered" evidence="1">
    <location>
        <begin position="1"/>
        <end position="29"/>
    </location>
</feature>